<dbReference type="KEGG" id="smao:CAG99_23655"/>
<dbReference type="EMBL" id="CP021121">
    <property type="protein sequence ID" value="ARQ72602.1"/>
    <property type="molecule type" value="Genomic_DNA"/>
</dbReference>
<sequence length="201" mass="21743">MNAMLRTVNRVLLVLTGLCLIGGGAAALVAALDLPRRWGFSPPSGWSWRAPHDVLLTHADRTQWREEGWWWPVVIGGLALLVLLSLWWLLAQLRRRRTAEIAIDSGDGAGAVLRGHALENVVAAEAEALPGVDRARVSLTGRRGSPRLSVGLLLTPQAGPDAIVERLRTETVEHARASAGLDALPAEARLRAAHHGEERVN</sequence>
<keyword evidence="1" id="KW-0812">Transmembrane</keyword>
<reference evidence="2 3" key="1">
    <citation type="submission" date="2017-05" db="EMBL/GenBank/DDBJ databases">
        <title>Complete genome sequence of Streptomyces sp. SCSIO 03032 revealed the diverse biosynthetic pathways for its bioactive secondary metabolites.</title>
        <authorList>
            <person name="Ma L."/>
            <person name="Zhu Y."/>
            <person name="Zhang W."/>
            <person name="Zhang G."/>
            <person name="Tian X."/>
            <person name="Zhang S."/>
            <person name="Zhang C."/>
        </authorList>
    </citation>
    <scope>NUCLEOTIDE SEQUENCE [LARGE SCALE GENOMIC DNA]</scope>
    <source>
        <strain evidence="2 3">SCSIO 03032</strain>
    </source>
</reference>
<accession>A0A1W7D6K7</accession>
<organism evidence="2 3">
    <name type="scientific">Streptomyces marincola</name>
    <dbReference type="NCBI Taxonomy" id="2878388"/>
    <lineage>
        <taxon>Bacteria</taxon>
        <taxon>Bacillati</taxon>
        <taxon>Actinomycetota</taxon>
        <taxon>Actinomycetes</taxon>
        <taxon>Kitasatosporales</taxon>
        <taxon>Streptomycetaceae</taxon>
        <taxon>Streptomyces</taxon>
    </lineage>
</organism>
<keyword evidence="3" id="KW-1185">Reference proteome</keyword>
<evidence type="ECO:0000256" key="1">
    <source>
        <dbReference type="SAM" id="Phobius"/>
    </source>
</evidence>
<dbReference type="NCBIfam" id="NF033218">
    <property type="entry name" value="anchor_AmaP"/>
    <property type="match status" value="1"/>
</dbReference>
<keyword evidence="1" id="KW-1133">Transmembrane helix</keyword>
<dbReference type="AlphaFoldDB" id="A0A1W7D6K7"/>
<proteinExistence type="predicted"/>
<evidence type="ECO:0000313" key="3">
    <source>
        <dbReference type="Proteomes" id="UP000194218"/>
    </source>
</evidence>
<gene>
    <name evidence="2" type="ORF">CAG99_23655</name>
</gene>
<name>A0A1W7D6K7_9ACTN</name>
<dbReference type="Proteomes" id="UP000194218">
    <property type="component" value="Chromosome"/>
</dbReference>
<keyword evidence="1" id="KW-0472">Membrane</keyword>
<evidence type="ECO:0000313" key="2">
    <source>
        <dbReference type="EMBL" id="ARQ72602.1"/>
    </source>
</evidence>
<protein>
    <submittedName>
        <fullName evidence="2">Alkaline shock response membrane anchor protein AmaP</fullName>
    </submittedName>
</protein>
<feature type="transmembrane region" description="Helical" evidence="1">
    <location>
        <begin position="69"/>
        <end position="90"/>
    </location>
</feature>